<name>A0A0R1N4R6_9LACO</name>
<dbReference type="AlphaFoldDB" id="A0A0R1N4R6"/>
<dbReference type="PANTHER" id="PTHR47359:SF3">
    <property type="entry name" value="NLP_P60 DOMAIN-CONTAINING PROTEIN-RELATED"/>
    <property type="match status" value="1"/>
</dbReference>
<proteinExistence type="inferred from homology"/>
<accession>A0A0R1N4R6</accession>
<dbReference type="SMART" id="SM00287">
    <property type="entry name" value="SH3b"/>
    <property type="match status" value="3"/>
</dbReference>
<evidence type="ECO:0000256" key="2">
    <source>
        <dbReference type="ARBA" id="ARBA00022670"/>
    </source>
</evidence>
<evidence type="ECO:0000256" key="1">
    <source>
        <dbReference type="ARBA" id="ARBA00007074"/>
    </source>
</evidence>
<dbReference type="Gene3D" id="2.30.30.40">
    <property type="entry name" value="SH3 Domains"/>
    <property type="match status" value="1"/>
</dbReference>
<keyword evidence="8" id="KW-1185">Reference proteome</keyword>
<dbReference type="PANTHER" id="PTHR47359">
    <property type="entry name" value="PEPTIDOGLYCAN DL-ENDOPEPTIDASE CWLO"/>
    <property type="match status" value="1"/>
</dbReference>
<dbReference type="GO" id="GO:0006508">
    <property type="term" value="P:proteolysis"/>
    <property type="evidence" value="ECO:0007669"/>
    <property type="project" value="UniProtKB-KW"/>
</dbReference>
<dbReference type="Proteomes" id="UP000051330">
    <property type="component" value="Unassembled WGS sequence"/>
</dbReference>
<evidence type="ECO:0000313" key="7">
    <source>
        <dbReference type="EMBL" id="KRL12546.1"/>
    </source>
</evidence>
<dbReference type="Gene3D" id="3.90.1720.10">
    <property type="entry name" value="endopeptidase domain like (from Nostoc punctiforme)"/>
    <property type="match status" value="1"/>
</dbReference>
<feature type="region of interest" description="Disordered" evidence="5">
    <location>
        <begin position="89"/>
        <end position="108"/>
    </location>
</feature>
<comment type="similarity">
    <text evidence="1">Belongs to the peptidase C40 family.</text>
</comment>
<dbReference type="STRING" id="1423792.FD09_GL002864"/>
<dbReference type="InterPro" id="IPR003646">
    <property type="entry name" value="SH3-like_bac-type"/>
</dbReference>
<evidence type="ECO:0000256" key="3">
    <source>
        <dbReference type="ARBA" id="ARBA00022801"/>
    </source>
</evidence>
<evidence type="ECO:0000256" key="4">
    <source>
        <dbReference type="ARBA" id="ARBA00022807"/>
    </source>
</evidence>
<dbReference type="EMBL" id="AZEC01000007">
    <property type="protein sequence ID" value="KRL12546.1"/>
    <property type="molecule type" value="Genomic_DNA"/>
</dbReference>
<evidence type="ECO:0000313" key="8">
    <source>
        <dbReference type="Proteomes" id="UP000051330"/>
    </source>
</evidence>
<dbReference type="InterPro" id="IPR000064">
    <property type="entry name" value="NLP_P60_dom"/>
</dbReference>
<keyword evidence="3 7" id="KW-0378">Hydrolase</keyword>
<evidence type="ECO:0000256" key="5">
    <source>
        <dbReference type="SAM" id="MobiDB-lite"/>
    </source>
</evidence>
<keyword evidence="2" id="KW-0645">Protease</keyword>
<dbReference type="SUPFAM" id="SSF54001">
    <property type="entry name" value="Cysteine proteinases"/>
    <property type="match status" value="1"/>
</dbReference>
<dbReference type="InterPro" id="IPR038765">
    <property type="entry name" value="Papain-like_cys_pep_sf"/>
</dbReference>
<comment type="caution">
    <text evidence="7">The sequence shown here is derived from an EMBL/GenBank/DDBJ whole genome shotgun (WGS) entry which is preliminary data.</text>
</comment>
<dbReference type="GO" id="GO:0008234">
    <property type="term" value="F:cysteine-type peptidase activity"/>
    <property type="evidence" value="ECO:0007669"/>
    <property type="project" value="UniProtKB-KW"/>
</dbReference>
<keyword evidence="4" id="KW-0788">Thiol protease</keyword>
<dbReference type="Pfam" id="PF00877">
    <property type="entry name" value="NLPC_P60"/>
    <property type="match status" value="1"/>
</dbReference>
<gene>
    <name evidence="7" type="ORF">FD09_GL002864</name>
</gene>
<evidence type="ECO:0000259" key="6">
    <source>
        <dbReference type="PROSITE" id="PS51935"/>
    </source>
</evidence>
<reference evidence="7 8" key="1">
    <citation type="journal article" date="2015" name="Genome Announc.">
        <title>Expanding the biotechnology potential of lactobacilli through comparative genomics of 213 strains and associated genera.</title>
        <authorList>
            <person name="Sun Z."/>
            <person name="Harris H.M."/>
            <person name="McCann A."/>
            <person name="Guo C."/>
            <person name="Argimon S."/>
            <person name="Zhang W."/>
            <person name="Yang X."/>
            <person name="Jeffery I.B."/>
            <person name="Cooney J.C."/>
            <person name="Kagawa T.F."/>
            <person name="Liu W."/>
            <person name="Song Y."/>
            <person name="Salvetti E."/>
            <person name="Wrobel A."/>
            <person name="Rasinkangas P."/>
            <person name="Parkhill J."/>
            <person name="Rea M.C."/>
            <person name="O'Sullivan O."/>
            <person name="Ritari J."/>
            <person name="Douillard F.P."/>
            <person name="Paul Ross R."/>
            <person name="Yang R."/>
            <person name="Briner A.E."/>
            <person name="Felis G.E."/>
            <person name="de Vos W.M."/>
            <person name="Barrangou R."/>
            <person name="Klaenhammer T.R."/>
            <person name="Caufield P.W."/>
            <person name="Cui Y."/>
            <person name="Zhang H."/>
            <person name="O'Toole P.W."/>
        </authorList>
    </citation>
    <scope>NUCLEOTIDE SEQUENCE [LARGE SCALE GENOMIC DNA]</scope>
    <source>
        <strain evidence="7 8">DSM 12744</strain>
    </source>
</reference>
<feature type="domain" description="NlpC/P60" evidence="6">
    <location>
        <begin position="278"/>
        <end position="397"/>
    </location>
</feature>
<protein>
    <submittedName>
        <fullName evidence="7">Cell wall-associated glycoside hydrolase (NLP P60 protein)</fullName>
    </submittedName>
</protein>
<dbReference type="InterPro" id="IPR051794">
    <property type="entry name" value="PG_Endopeptidase_C40"/>
</dbReference>
<organism evidence="7 8">
    <name type="scientific">Schleiferilactobacillus perolens DSM 12744</name>
    <dbReference type="NCBI Taxonomy" id="1423792"/>
    <lineage>
        <taxon>Bacteria</taxon>
        <taxon>Bacillati</taxon>
        <taxon>Bacillota</taxon>
        <taxon>Bacilli</taxon>
        <taxon>Lactobacillales</taxon>
        <taxon>Lactobacillaceae</taxon>
        <taxon>Schleiferilactobacillus</taxon>
    </lineage>
</organism>
<sequence>MMSTAALLAGGAIVMQHSTQEVHAATNNWVEVQYTSCLRQGPGTQYGVSRYLQPGETYKYFETRQAGGYTWYRVSTTDWVASAGVVDRTGTSSASTDNNSSQSSSTSSQGVVQINYASNLRLGAGLNYGVSRGLAAGDTYKYYETRQADGYTWYRVSPSEWVASAGASVYTGGATNNNSNNSNNNSVPDNSLNTSQGVVTISSTGNLRQGAGTSYGISRTLNAGETYQYYETCQAEGYTWYRVSPSEWVASAIASVGTSGGSSTGGNSGSGSASLPNSAKVSAVINLAQQQLGKPYVWGGKGPDVFDCSGLMYYVYLNATGINIGGWTVPQESSGTQVSLNALQPGDILFWGPQGATYHDALYIGNNQYIAAPEPGDVVKIQTMSQGFMPSFAVRVL</sequence>
<dbReference type="PROSITE" id="PS51935">
    <property type="entry name" value="NLPC_P60"/>
    <property type="match status" value="1"/>
</dbReference>
<dbReference type="PATRIC" id="fig|1423792.3.peg.2936"/>
<dbReference type="Pfam" id="PF08239">
    <property type="entry name" value="SH3_3"/>
    <property type="match status" value="1"/>
</dbReference>